<evidence type="ECO:0000256" key="1">
    <source>
        <dbReference type="ARBA" id="ARBA00000724"/>
    </source>
</evidence>
<dbReference type="EMBL" id="BDGG01000006">
    <property type="protein sequence ID" value="GAV01010.1"/>
    <property type="molecule type" value="Genomic_DNA"/>
</dbReference>
<accession>A0A1D1VHC0</accession>
<keyword evidence="11" id="KW-1185">Reference proteome</keyword>
<gene>
    <name evidence="10" type="primary">RvY_11788-1</name>
    <name evidence="10" type="synonym">RvY_11788.1</name>
    <name evidence="10" type="ORF">RvY_11788</name>
</gene>
<comment type="caution">
    <text evidence="10">The sequence shown here is derived from an EMBL/GenBank/DDBJ whole genome shotgun (WGS) entry which is preliminary data.</text>
</comment>
<evidence type="ECO:0000256" key="5">
    <source>
        <dbReference type="ARBA" id="ARBA00022679"/>
    </source>
</evidence>
<dbReference type="GO" id="GO:0032259">
    <property type="term" value="P:methylation"/>
    <property type="evidence" value="ECO:0007669"/>
    <property type="project" value="UniProtKB-KW"/>
</dbReference>
<dbReference type="PANTHER" id="PTHR13600">
    <property type="entry name" value="LEUCINE CARBOXYL METHYLTRANSFERASE"/>
    <property type="match status" value="1"/>
</dbReference>
<evidence type="ECO:0000256" key="9">
    <source>
        <dbReference type="SAM" id="MobiDB-lite"/>
    </source>
</evidence>
<dbReference type="Proteomes" id="UP000186922">
    <property type="component" value="Unassembled WGS sequence"/>
</dbReference>
<dbReference type="AlphaFoldDB" id="A0A1D1VHC0"/>
<proteinExistence type="inferred from homology"/>
<dbReference type="Gene3D" id="3.40.50.150">
    <property type="entry name" value="Vaccinia Virus protein VP39"/>
    <property type="match status" value="1"/>
</dbReference>
<dbReference type="InterPro" id="IPR016651">
    <property type="entry name" value="LCMT1"/>
</dbReference>
<dbReference type="PANTHER" id="PTHR13600:SF33">
    <property type="entry name" value="LEUCINE CARBOXYL METHYLTRANSFERASE 1"/>
    <property type="match status" value="1"/>
</dbReference>
<dbReference type="OrthoDB" id="203237at2759"/>
<evidence type="ECO:0000256" key="6">
    <source>
        <dbReference type="ARBA" id="ARBA00022691"/>
    </source>
</evidence>
<sequence>MEPPTSPSYLPSYHPTELRRSTSNTSASDTASDESIMNTNEEATLCKLDAVRLGYWDDPFLSQMIHGTLRHERKAPDMYKGYYARVKCVERLVLNFIQTIKTSKGVEASVQIVNLGAGYDTLYWRLKSNAALNNAVKIKVVDLDLLPVISKKSHAIRTHKKLCDLLTGEVRDGEIPHAELHSEGYDLVSADMRDTDEISRKLVSACKLDPNIPTLFIAECVLIYMSTDSTKKLLTWIAQTFRTCAFINYEQVRMNDHFGEIMFEALKAQGCLLADADACETLEMHENRFVRAGWTRAQAGDMNTMCQSLPQTDIQRVDRIAMIDEPEVLQQLFAHYCIVWAYKGADSTGLGNIQLL</sequence>
<evidence type="ECO:0000256" key="2">
    <source>
        <dbReference type="ARBA" id="ARBA00003455"/>
    </source>
</evidence>
<dbReference type="GO" id="GO:0018423">
    <property type="term" value="F:protein C-terminal leucine carboxyl O-methyltransferase activity"/>
    <property type="evidence" value="ECO:0007669"/>
    <property type="project" value="UniProtKB-EC"/>
</dbReference>
<keyword evidence="6 7" id="KW-0949">S-adenosyl-L-methionine</keyword>
<comment type="function">
    <text evidence="2 7">Methylates the carboxyl group of the C-terminal leucine residue of protein phosphatase 2A catalytic subunits to form alpha-leucine ester residues.</text>
</comment>
<dbReference type="FunFam" id="3.40.50.150:FF:000092">
    <property type="entry name" value="Leucine carboxyl methyltransferase 1"/>
    <property type="match status" value="1"/>
</dbReference>
<evidence type="ECO:0000256" key="7">
    <source>
        <dbReference type="PIRNR" id="PIRNR016305"/>
    </source>
</evidence>
<comment type="catalytic activity">
    <reaction evidence="1 7">
        <text>[phosphatase 2A protein]-C-terminal L-leucine + S-adenosyl-L-methionine = [phosphatase 2A protein]-C-terminal L-leucine methyl ester + S-adenosyl-L-homocysteine</text>
        <dbReference type="Rhea" id="RHEA:48544"/>
        <dbReference type="Rhea" id="RHEA-COMP:12134"/>
        <dbReference type="Rhea" id="RHEA-COMP:12135"/>
        <dbReference type="ChEBI" id="CHEBI:57856"/>
        <dbReference type="ChEBI" id="CHEBI:59789"/>
        <dbReference type="ChEBI" id="CHEBI:90516"/>
        <dbReference type="ChEBI" id="CHEBI:90517"/>
        <dbReference type="EC" id="2.1.1.233"/>
    </reaction>
</comment>
<dbReference type="GO" id="GO:0005829">
    <property type="term" value="C:cytosol"/>
    <property type="evidence" value="ECO:0007669"/>
    <property type="project" value="TreeGrafter"/>
</dbReference>
<dbReference type="SUPFAM" id="SSF53335">
    <property type="entry name" value="S-adenosyl-L-methionine-dependent methyltransferases"/>
    <property type="match status" value="1"/>
</dbReference>
<keyword evidence="4 7" id="KW-0489">Methyltransferase</keyword>
<feature type="region of interest" description="Disordered" evidence="9">
    <location>
        <begin position="1"/>
        <end position="36"/>
    </location>
</feature>
<comment type="similarity">
    <text evidence="3 7">Belongs to the methyltransferase superfamily. LCMT family.</text>
</comment>
<dbReference type="PIRSF" id="PIRSF016305">
    <property type="entry name" value="LCM_mtfrase"/>
    <property type="match status" value="1"/>
</dbReference>
<feature type="binding site" evidence="8">
    <location>
        <position position="116"/>
    </location>
    <ligand>
        <name>S-adenosyl-L-methionine</name>
        <dbReference type="ChEBI" id="CHEBI:59789"/>
    </ligand>
</feature>
<organism evidence="10 11">
    <name type="scientific">Ramazzottius varieornatus</name>
    <name type="common">Water bear</name>
    <name type="synonym">Tardigrade</name>
    <dbReference type="NCBI Taxonomy" id="947166"/>
    <lineage>
        <taxon>Eukaryota</taxon>
        <taxon>Metazoa</taxon>
        <taxon>Ecdysozoa</taxon>
        <taxon>Tardigrada</taxon>
        <taxon>Eutardigrada</taxon>
        <taxon>Parachela</taxon>
        <taxon>Hypsibioidea</taxon>
        <taxon>Ramazzottiidae</taxon>
        <taxon>Ramazzottius</taxon>
    </lineage>
</organism>
<dbReference type="InterPro" id="IPR029063">
    <property type="entry name" value="SAM-dependent_MTases_sf"/>
</dbReference>
<keyword evidence="5 7" id="KW-0808">Transferase</keyword>
<dbReference type="STRING" id="947166.A0A1D1VHC0"/>
<dbReference type="InterPro" id="IPR007213">
    <property type="entry name" value="Ppm1/Ppm2/Tcmp"/>
</dbReference>
<evidence type="ECO:0000256" key="3">
    <source>
        <dbReference type="ARBA" id="ARBA00010703"/>
    </source>
</evidence>
<evidence type="ECO:0000313" key="11">
    <source>
        <dbReference type="Proteomes" id="UP000186922"/>
    </source>
</evidence>
<dbReference type="GO" id="GO:0009966">
    <property type="term" value="P:regulation of signal transduction"/>
    <property type="evidence" value="ECO:0007669"/>
    <property type="project" value="UniProtKB-ARBA"/>
</dbReference>
<evidence type="ECO:0000256" key="4">
    <source>
        <dbReference type="ARBA" id="ARBA00022603"/>
    </source>
</evidence>
<protein>
    <recommendedName>
        <fullName evidence="7">Leucine carboxyl methyltransferase 1</fullName>
        <ecNumber evidence="7">2.1.1.233</ecNumber>
    </recommendedName>
</protein>
<feature type="binding site" evidence="8">
    <location>
        <position position="85"/>
    </location>
    <ligand>
        <name>S-adenosyl-L-methionine</name>
        <dbReference type="ChEBI" id="CHEBI:59789"/>
    </ligand>
</feature>
<dbReference type="Pfam" id="PF04072">
    <property type="entry name" value="LCM"/>
    <property type="match status" value="1"/>
</dbReference>
<evidence type="ECO:0000256" key="8">
    <source>
        <dbReference type="PIRSR" id="PIRSR016305-1"/>
    </source>
</evidence>
<feature type="binding site" evidence="8">
    <location>
        <position position="219"/>
    </location>
    <ligand>
        <name>S-adenosyl-L-methionine</name>
        <dbReference type="ChEBI" id="CHEBI:59789"/>
    </ligand>
</feature>
<feature type="compositionally biased region" description="Low complexity" evidence="9">
    <location>
        <begin position="21"/>
        <end position="35"/>
    </location>
</feature>
<dbReference type="EC" id="2.1.1.233" evidence="7"/>
<evidence type="ECO:0000313" key="10">
    <source>
        <dbReference type="EMBL" id="GAV01010.1"/>
    </source>
</evidence>
<reference evidence="10 11" key="1">
    <citation type="journal article" date="2016" name="Nat. Commun.">
        <title>Extremotolerant tardigrade genome and improved radiotolerance of human cultured cells by tardigrade-unique protein.</title>
        <authorList>
            <person name="Hashimoto T."/>
            <person name="Horikawa D.D."/>
            <person name="Saito Y."/>
            <person name="Kuwahara H."/>
            <person name="Kozuka-Hata H."/>
            <person name="Shin-I T."/>
            <person name="Minakuchi Y."/>
            <person name="Ohishi K."/>
            <person name="Motoyama A."/>
            <person name="Aizu T."/>
            <person name="Enomoto A."/>
            <person name="Kondo K."/>
            <person name="Tanaka S."/>
            <person name="Hara Y."/>
            <person name="Koshikawa S."/>
            <person name="Sagara H."/>
            <person name="Miura T."/>
            <person name="Yokobori S."/>
            <person name="Miyagawa K."/>
            <person name="Suzuki Y."/>
            <person name="Kubo T."/>
            <person name="Oyama M."/>
            <person name="Kohara Y."/>
            <person name="Fujiyama A."/>
            <person name="Arakawa K."/>
            <person name="Katayama T."/>
            <person name="Toyoda A."/>
            <person name="Kunieda T."/>
        </authorList>
    </citation>
    <scope>NUCLEOTIDE SEQUENCE [LARGE SCALE GENOMIC DNA]</scope>
    <source>
        <strain evidence="10 11">YOKOZUNA-1</strain>
    </source>
</reference>
<name>A0A1D1VHC0_RAMVA</name>